<organism evidence="2">
    <name type="scientific">Leptosphaeria maculans (strain JN3 / isolate v23.1.3 / race Av1-4-5-6-7-8)</name>
    <name type="common">Blackleg fungus</name>
    <name type="synonym">Phoma lingam</name>
    <dbReference type="NCBI Taxonomy" id="985895"/>
    <lineage>
        <taxon>Eukaryota</taxon>
        <taxon>Fungi</taxon>
        <taxon>Dikarya</taxon>
        <taxon>Ascomycota</taxon>
        <taxon>Pezizomycotina</taxon>
        <taxon>Dothideomycetes</taxon>
        <taxon>Pleosporomycetidae</taxon>
        <taxon>Pleosporales</taxon>
        <taxon>Pleosporineae</taxon>
        <taxon>Leptosphaeriaceae</taxon>
        <taxon>Plenodomus</taxon>
        <taxon>Plenodomus lingam/Leptosphaeria maculans species complex</taxon>
    </lineage>
</organism>
<dbReference type="HOGENOM" id="CLU_1156583_0_0_1"/>
<dbReference type="Proteomes" id="UP000002668">
    <property type="component" value="Genome"/>
</dbReference>
<accession>E4ZQS8</accession>
<dbReference type="OrthoDB" id="10610932at2759"/>
<reference evidence="2" key="1">
    <citation type="journal article" date="2011" name="Nat. Commun.">
        <title>Effector diversification within compartments of the Leptosphaeria maculans genome affected by Repeat-Induced Point mutations.</title>
        <authorList>
            <person name="Rouxel T."/>
            <person name="Grandaubert J."/>
            <person name="Hane J.K."/>
            <person name="Hoede C."/>
            <person name="van de Wouw A.P."/>
            <person name="Couloux A."/>
            <person name="Dominguez V."/>
            <person name="Anthouard V."/>
            <person name="Bally P."/>
            <person name="Bourras S."/>
            <person name="Cozijnsen A.J."/>
            <person name="Ciuffetti L.M."/>
            <person name="Degrave A."/>
            <person name="Dilmaghani A."/>
            <person name="Duret L."/>
            <person name="Fudal I."/>
            <person name="Goodwin S.B."/>
            <person name="Gout L."/>
            <person name="Glaser N."/>
            <person name="Linglin J."/>
            <person name="Kema G.H.J."/>
            <person name="Lapalu N."/>
            <person name="Lawrence C.B."/>
            <person name="May K."/>
            <person name="Meyer M."/>
            <person name="Ollivier B."/>
            <person name="Poulain J."/>
            <person name="Schoch C.L."/>
            <person name="Simon A."/>
            <person name="Spatafora J.W."/>
            <person name="Stachowiak A."/>
            <person name="Turgeon B.G."/>
            <person name="Tyler B.M."/>
            <person name="Vincent D."/>
            <person name="Weissenbach J."/>
            <person name="Amselem J."/>
            <person name="Quesneville H."/>
            <person name="Oliver R.P."/>
            <person name="Wincker P."/>
            <person name="Balesdent M.-H."/>
            <person name="Howlett B.J."/>
        </authorList>
    </citation>
    <scope>NUCLEOTIDE SEQUENCE [LARGE SCALE GENOMIC DNA]</scope>
    <source>
        <strain evidence="2">JN3 / isolate v23.1.3 / race Av1-4-5-6-7-8</strain>
    </source>
</reference>
<dbReference type="InParanoid" id="E4ZQS8"/>
<evidence type="ECO:0000313" key="1">
    <source>
        <dbReference type="EMBL" id="CBX94083.1"/>
    </source>
</evidence>
<sequence length="240" mass="28375">MVLSGRTRHDNGIGRYHDLEQFRQNEEETMVSYAVLWWYSGSFFRKSKLYISIIQYYIFNTRSITLHPQHSPNPSFNQTMKAFSATRRVYIDRLTNCINTTLSNLNCTTWADLATAAAKLSAKMKHLSKKYEKNDEINDLLRSVRRSELSIRALRRDEENITQLNEMSEMYETAYRTPDLYCGQERQKNDMDGYKKMTGHVQELQADHDSCVRKFLEKAMARLREFKKLIWRVKSLEEKG</sequence>
<name>E4ZQS8_LEPMJ</name>
<gene>
    <name evidence="1" type="ORF">LEMA_P037570.1</name>
</gene>
<dbReference type="GeneID" id="13283229"/>
<evidence type="ECO:0000313" key="2">
    <source>
        <dbReference type="Proteomes" id="UP000002668"/>
    </source>
</evidence>
<dbReference type="VEuPathDB" id="FungiDB:LEMA_P037570.1"/>
<dbReference type="AlphaFoldDB" id="E4ZQS8"/>
<proteinExistence type="predicted"/>
<protein>
    <submittedName>
        <fullName evidence="1">Predicted protein</fullName>
    </submittedName>
</protein>
<dbReference type="EMBL" id="FP929116">
    <property type="protein sequence ID" value="CBX94083.1"/>
    <property type="molecule type" value="Genomic_DNA"/>
</dbReference>
<keyword evidence="2" id="KW-1185">Reference proteome</keyword>